<dbReference type="EMBL" id="VIFK01000237">
    <property type="protein sequence ID" value="TQE98276.1"/>
    <property type="molecule type" value="Genomic_DNA"/>
</dbReference>
<organism evidence="5 6">
    <name type="scientific">Spiribacter salinus</name>
    <dbReference type="NCBI Taxonomy" id="1335746"/>
    <lineage>
        <taxon>Bacteria</taxon>
        <taxon>Pseudomonadati</taxon>
        <taxon>Pseudomonadota</taxon>
        <taxon>Gammaproteobacteria</taxon>
        <taxon>Chromatiales</taxon>
        <taxon>Ectothiorhodospiraceae</taxon>
        <taxon>Spiribacter</taxon>
    </lineage>
</organism>
<dbReference type="Proteomes" id="UP000315400">
    <property type="component" value="Unassembled WGS sequence"/>
</dbReference>
<evidence type="ECO:0000313" key="5">
    <source>
        <dbReference type="EMBL" id="TQE98276.1"/>
    </source>
</evidence>
<dbReference type="InterPro" id="IPR005561">
    <property type="entry name" value="ANTAR"/>
</dbReference>
<proteinExistence type="predicted"/>
<dbReference type="InterPro" id="IPR001789">
    <property type="entry name" value="Sig_transdc_resp-reg_receiver"/>
</dbReference>
<dbReference type="GO" id="GO:0003723">
    <property type="term" value="F:RNA binding"/>
    <property type="evidence" value="ECO:0007669"/>
    <property type="project" value="InterPro"/>
</dbReference>
<dbReference type="InterPro" id="IPR049021">
    <property type="entry name" value="AmiR_N"/>
</dbReference>
<dbReference type="Gene3D" id="1.10.10.10">
    <property type="entry name" value="Winged helix-like DNA-binding domain superfamily/Winged helix DNA-binding domain"/>
    <property type="match status" value="1"/>
</dbReference>
<dbReference type="PROSITE" id="PS50921">
    <property type="entry name" value="ANTAR"/>
    <property type="match status" value="1"/>
</dbReference>
<keyword evidence="1" id="KW-0597">Phosphoprotein</keyword>
<evidence type="ECO:0000259" key="3">
    <source>
        <dbReference type="PROSITE" id="PS50110"/>
    </source>
</evidence>
<dbReference type="InterPro" id="IPR036388">
    <property type="entry name" value="WH-like_DNA-bd_sf"/>
</dbReference>
<comment type="caution">
    <text evidence="5">The sequence shown here is derived from an EMBL/GenBank/DDBJ whole genome shotgun (WGS) entry which is preliminary data.</text>
</comment>
<dbReference type="Gene3D" id="3.40.50.2300">
    <property type="match status" value="1"/>
</dbReference>
<feature type="domain" description="Response regulatory" evidence="3">
    <location>
        <begin position="33"/>
        <end position="141"/>
    </location>
</feature>
<feature type="region of interest" description="Disordered" evidence="2">
    <location>
        <begin position="207"/>
        <end position="240"/>
    </location>
</feature>
<evidence type="ECO:0000256" key="1">
    <source>
        <dbReference type="PROSITE-ProRule" id="PRU00169"/>
    </source>
</evidence>
<dbReference type="GO" id="GO:0000160">
    <property type="term" value="P:phosphorelay signal transduction system"/>
    <property type="evidence" value="ECO:0007669"/>
    <property type="project" value="InterPro"/>
</dbReference>
<feature type="domain" description="ANTAR" evidence="4">
    <location>
        <begin position="147"/>
        <end position="208"/>
    </location>
</feature>
<evidence type="ECO:0000259" key="4">
    <source>
        <dbReference type="PROSITE" id="PS50921"/>
    </source>
</evidence>
<dbReference type="SUPFAM" id="SSF52172">
    <property type="entry name" value="CheY-like"/>
    <property type="match status" value="1"/>
</dbReference>
<gene>
    <name evidence="5" type="ORF">FKY71_14700</name>
</gene>
<dbReference type="InterPro" id="IPR011006">
    <property type="entry name" value="CheY-like_superfamily"/>
</dbReference>
<dbReference type="SMART" id="SM01012">
    <property type="entry name" value="ANTAR"/>
    <property type="match status" value="1"/>
</dbReference>
<accession>A0A540VNI8</accession>
<evidence type="ECO:0000313" key="6">
    <source>
        <dbReference type="Proteomes" id="UP000315400"/>
    </source>
</evidence>
<reference evidence="5 6" key="1">
    <citation type="submission" date="2019-06" db="EMBL/GenBank/DDBJ databases">
        <title>Metagenome assembled Genome of Spiribacter salinus SL48-SHIP from the microbial mat of Salt Lake 48 (Novosibirsk region, Russia).</title>
        <authorList>
            <person name="Shipova A."/>
            <person name="Rozanov A.S."/>
            <person name="Bryanskaya A.V."/>
            <person name="Peltek S.E."/>
        </authorList>
    </citation>
    <scope>NUCLEOTIDE SEQUENCE [LARGE SCALE GENOMIC DNA]</scope>
    <source>
        <strain evidence="5">SL48-SHIP-2</strain>
    </source>
</reference>
<name>A0A540VNI8_9GAMM</name>
<protein>
    <submittedName>
        <fullName evidence="5">ANTAR domain-containing protein</fullName>
    </submittedName>
</protein>
<sequence>MGDRQAERWPPWPRSPAERLVKAAVKTNFRGMRALVVLGDDSNRFVLASVLGKLGLEVQLLDPHDAGLPTALEHCDVVLLDADVNLEILSEPDALPDAPCIAVIGTETPSQLARVVRQGCISHILKPVRSSGVFTALLLAVNAHEKRQKIAREMAVLRQRLAGRREVTAAVLRLMVAEGIDQDAAYERLRVEAMNRRMPIEELAREHLARDTRGQGGGRRPRIKADDTARKLSTNRRLRQ</sequence>
<dbReference type="PROSITE" id="PS50110">
    <property type="entry name" value="RESPONSE_REGULATORY"/>
    <property type="match status" value="1"/>
</dbReference>
<feature type="modified residue" description="4-aspartylphosphate" evidence="1">
    <location>
        <position position="81"/>
    </location>
</feature>
<dbReference type="AlphaFoldDB" id="A0A540VNI8"/>
<dbReference type="Pfam" id="PF21332">
    <property type="entry name" value="AmiR_N"/>
    <property type="match status" value="1"/>
</dbReference>
<dbReference type="Pfam" id="PF03861">
    <property type="entry name" value="ANTAR"/>
    <property type="match status" value="1"/>
</dbReference>
<evidence type="ECO:0000256" key="2">
    <source>
        <dbReference type="SAM" id="MobiDB-lite"/>
    </source>
</evidence>